<organism evidence="1 2">
    <name type="scientific">Reichenbachiella agarivorans</name>
    <dbReference type="NCBI Taxonomy" id="2979464"/>
    <lineage>
        <taxon>Bacteria</taxon>
        <taxon>Pseudomonadati</taxon>
        <taxon>Bacteroidota</taxon>
        <taxon>Cytophagia</taxon>
        <taxon>Cytophagales</taxon>
        <taxon>Reichenbachiellaceae</taxon>
        <taxon>Reichenbachiella</taxon>
    </lineage>
</organism>
<dbReference type="EMBL" id="CP106679">
    <property type="protein sequence ID" value="UXP32769.1"/>
    <property type="molecule type" value="Genomic_DNA"/>
</dbReference>
<protein>
    <submittedName>
        <fullName evidence="1">Uncharacterized protein</fullName>
    </submittedName>
</protein>
<evidence type="ECO:0000313" key="2">
    <source>
        <dbReference type="Proteomes" id="UP001065174"/>
    </source>
</evidence>
<accession>A0ABY6CQH0</accession>
<evidence type="ECO:0000313" key="1">
    <source>
        <dbReference type="EMBL" id="UXP32769.1"/>
    </source>
</evidence>
<dbReference type="RefSeq" id="WP_262310204.1">
    <property type="nucleotide sequence ID" value="NZ_CP106679.1"/>
</dbReference>
<reference evidence="1" key="1">
    <citation type="submission" date="2022-09" db="EMBL/GenBank/DDBJ databases">
        <title>Comparative genomics and taxonomic characterization of three novel marine species of genus Reichenbachiella exhibiting antioxidant and polysaccharide degradation activities.</title>
        <authorList>
            <person name="Muhammad N."/>
            <person name="Lee Y.-J."/>
            <person name="Ko J."/>
            <person name="Kim S.-G."/>
        </authorList>
    </citation>
    <scope>NUCLEOTIDE SEQUENCE</scope>
    <source>
        <strain evidence="1">BKB1-1</strain>
    </source>
</reference>
<proteinExistence type="predicted"/>
<sequence>MVRQTPDGIEDIIIIETKLSSGTSYTPRQKEGWKKLANGEDLKLKYRAQGKSASNKNVSLLESDNLTNAKIKTYKVSDQGKASIDISEISVNDYKGYIYKPNKN</sequence>
<gene>
    <name evidence="1" type="ORF">N6H18_02180</name>
</gene>
<name>A0ABY6CQH0_9BACT</name>
<keyword evidence="2" id="KW-1185">Reference proteome</keyword>
<dbReference type="Proteomes" id="UP001065174">
    <property type="component" value="Chromosome"/>
</dbReference>